<dbReference type="PANTHER" id="PTHR21256">
    <property type="entry name" value="HISTIDINOL DEHYDROGENASE HDH"/>
    <property type="match status" value="1"/>
</dbReference>
<reference evidence="11 12" key="1">
    <citation type="submission" date="2019-03" db="EMBL/GenBank/DDBJ databases">
        <title>Ruegeria lutea sp. nov., a novel strain, isolated from marine sediment, the Masan Bay, South Korea.</title>
        <authorList>
            <person name="Kim J."/>
            <person name="Kim D.-Y."/>
            <person name="Lee S.-S."/>
        </authorList>
    </citation>
    <scope>NUCLEOTIDE SEQUENCE [LARGE SCALE GENOMIC DNA]</scope>
    <source>
        <strain evidence="11 12">318-1</strain>
    </source>
</reference>
<evidence type="ECO:0000256" key="5">
    <source>
        <dbReference type="PIRNR" id="PIRNR000099"/>
    </source>
</evidence>
<feature type="active site" description="Proton acceptor" evidence="6">
    <location>
        <position position="350"/>
    </location>
</feature>
<evidence type="ECO:0000256" key="9">
    <source>
        <dbReference type="PIRSR" id="PIRSR000099-4"/>
    </source>
</evidence>
<dbReference type="InterPro" id="IPR012131">
    <property type="entry name" value="Hstdl_DH"/>
</dbReference>
<evidence type="ECO:0000256" key="8">
    <source>
        <dbReference type="PIRSR" id="PIRSR000099-3"/>
    </source>
</evidence>
<dbReference type="OrthoDB" id="9805269at2"/>
<proteinExistence type="inferred from homology"/>
<feature type="binding site" evidence="8">
    <location>
        <position position="283"/>
    </location>
    <ligand>
        <name>substrate</name>
    </ligand>
</feature>
<feature type="binding site" evidence="7">
    <location>
        <position position="235"/>
    </location>
    <ligand>
        <name>NAD(+)</name>
        <dbReference type="ChEBI" id="CHEBI:57540"/>
    </ligand>
</feature>
<feature type="binding site" evidence="8">
    <location>
        <position position="443"/>
    </location>
    <ligand>
        <name>substrate</name>
    </ligand>
</feature>
<feature type="binding site" evidence="8">
    <location>
        <position position="351"/>
    </location>
    <ligand>
        <name>substrate</name>
    </ligand>
</feature>
<evidence type="ECO:0000256" key="6">
    <source>
        <dbReference type="PIRSR" id="PIRSR000099-1"/>
    </source>
</evidence>
<dbReference type="GO" id="GO:0000105">
    <property type="term" value="P:L-histidine biosynthetic process"/>
    <property type="evidence" value="ECO:0007669"/>
    <property type="project" value="InterPro"/>
</dbReference>
<evidence type="ECO:0000256" key="2">
    <source>
        <dbReference type="ARBA" id="ARBA00022833"/>
    </source>
</evidence>
<feature type="binding site" evidence="8">
    <location>
        <position position="258"/>
    </location>
    <ligand>
        <name>substrate</name>
    </ligand>
</feature>
<feature type="binding site" evidence="9">
    <location>
        <position position="443"/>
    </location>
    <ligand>
        <name>Zn(2+)</name>
        <dbReference type="ChEBI" id="CHEBI:29105"/>
    </ligand>
</feature>
<feature type="binding site" evidence="8">
    <location>
        <position position="438"/>
    </location>
    <ligand>
        <name>substrate</name>
    </ligand>
</feature>
<feature type="active site" description="Proton acceptor" evidence="6">
    <location>
        <position position="351"/>
    </location>
</feature>
<accession>A0A4V3AQE2</accession>
<evidence type="ECO:0000313" key="11">
    <source>
        <dbReference type="EMBL" id="TDK42427.1"/>
    </source>
</evidence>
<evidence type="ECO:0000256" key="7">
    <source>
        <dbReference type="PIRSR" id="PIRSR000099-2"/>
    </source>
</evidence>
<dbReference type="CDD" id="cd06572">
    <property type="entry name" value="Histidinol_dh"/>
    <property type="match status" value="1"/>
</dbReference>
<feature type="binding site" evidence="8">
    <location>
        <position position="280"/>
    </location>
    <ligand>
        <name>substrate</name>
    </ligand>
</feature>
<feature type="binding site" evidence="9">
    <location>
        <position position="280"/>
    </location>
    <ligand>
        <name>Zn(2+)</name>
        <dbReference type="ChEBI" id="CHEBI:29105"/>
    </ligand>
</feature>
<keyword evidence="1 9" id="KW-0479">Metal-binding</keyword>
<dbReference type="Gene3D" id="1.20.5.1300">
    <property type="match status" value="1"/>
</dbReference>
<feature type="binding site" evidence="7">
    <location>
        <position position="212"/>
    </location>
    <ligand>
        <name>NAD(+)</name>
        <dbReference type="ChEBI" id="CHEBI:57540"/>
    </ligand>
</feature>
<dbReference type="NCBIfam" id="TIGR00069">
    <property type="entry name" value="hisD"/>
    <property type="match status" value="1"/>
</dbReference>
<gene>
    <name evidence="11" type="primary">hisD</name>
    <name evidence="11" type="ORF">E1832_18810</name>
</gene>
<comment type="similarity">
    <text evidence="5 10">Belongs to the histidinol dehydrogenase family.</text>
</comment>
<keyword evidence="12" id="KW-1185">Reference proteome</keyword>
<dbReference type="InterPro" id="IPR016161">
    <property type="entry name" value="Ald_DH/histidinol_DH"/>
</dbReference>
<evidence type="ECO:0000256" key="4">
    <source>
        <dbReference type="ARBA" id="ARBA00072814"/>
    </source>
</evidence>
<dbReference type="PRINTS" id="PR00083">
    <property type="entry name" value="HOLDHDRGNASE"/>
</dbReference>
<feature type="binding site" evidence="8">
    <location>
        <position position="384"/>
    </location>
    <ligand>
        <name>substrate</name>
    </ligand>
</feature>
<evidence type="ECO:0000256" key="3">
    <source>
        <dbReference type="ARBA" id="ARBA00023002"/>
    </source>
</evidence>
<dbReference type="FunFam" id="3.40.50.1980:FF:000001">
    <property type="entry name" value="Histidinol dehydrogenase"/>
    <property type="match status" value="1"/>
</dbReference>
<feature type="binding site" evidence="7">
    <location>
        <position position="150"/>
    </location>
    <ligand>
        <name>NAD(+)</name>
        <dbReference type="ChEBI" id="CHEBI:57540"/>
    </ligand>
</feature>
<dbReference type="InterPro" id="IPR022695">
    <property type="entry name" value="Histidinol_DH_monofunct"/>
</dbReference>
<dbReference type="Pfam" id="PF00815">
    <property type="entry name" value="Histidinol_dh"/>
    <property type="match status" value="1"/>
</dbReference>
<dbReference type="PIRSF" id="PIRSF000099">
    <property type="entry name" value="Histidinol_dh"/>
    <property type="match status" value="1"/>
</dbReference>
<evidence type="ECO:0000313" key="12">
    <source>
        <dbReference type="Proteomes" id="UP000295301"/>
    </source>
</evidence>
<name>A0A4V3AQE2_9RHOB</name>
<protein>
    <recommendedName>
        <fullName evidence="4">Histidinol dehydrogenase homolog</fullName>
    </recommendedName>
</protein>
<sequence>MYRSPLVSPFVNIPFRWVKPSFWSRSCEVPAVTVEFLKSARPAAARGGADISDTVRLMLARLAGGGEAAARDYACRLDGWSGPVAVPAAALRATGAQVPPDLKQAIGYAHENIRRFAEAQRATALDFEIELRPGLTLGQRQIPVNAVGCYVPGGRYAHIASALMSIATARAAGVPHITACSPPRGAAGIPPALLYAMALAGADRILVLGGVQGVAAMAQGLFGTPPADILVGPGNAYVAEAKRQLFGPVGIDMVAGPTDLMLLADNSADPLTLAWDLTAQAEHGATSPVWFATDDRALAREVLRLVPACLAELPEPNAAAARTAWEDLGEVILCDSREAMAALADSYAPEHLHVQARDPGWWRARLTAYGSLFLGAETTVAFGDKAAGPNHVLPTGRAARYTGGLSVHKFLKTVTWQRAADPALAALAQATATISRAEGMEGHARSAERRLANSLAPVKLAAHQEG</sequence>
<dbReference type="GO" id="GO:0046872">
    <property type="term" value="F:metal ion binding"/>
    <property type="evidence" value="ECO:0007669"/>
    <property type="project" value="UniProtKB-KW"/>
</dbReference>
<feature type="binding site" evidence="9">
    <location>
        <position position="283"/>
    </location>
    <ligand>
        <name>Zn(2+)</name>
        <dbReference type="ChEBI" id="CHEBI:29105"/>
    </ligand>
</feature>
<dbReference type="PANTHER" id="PTHR21256:SF14">
    <property type="entry name" value="HISTIDINOL DEHYDROGENASE"/>
    <property type="match status" value="1"/>
</dbReference>
<dbReference type="Gene3D" id="3.40.50.1980">
    <property type="entry name" value="Nitrogenase molybdenum iron protein domain"/>
    <property type="match status" value="2"/>
</dbReference>
<dbReference type="GO" id="GO:0004399">
    <property type="term" value="F:histidinol dehydrogenase activity"/>
    <property type="evidence" value="ECO:0007669"/>
    <property type="project" value="InterPro"/>
</dbReference>
<comment type="cofactor">
    <cofactor evidence="9">
        <name>Zn(2+)</name>
        <dbReference type="ChEBI" id="CHEBI:29105"/>
    </cofactor>
    <text evidence="9">Binds 1 zinc ion per subunit.</text>
</comment>
<dbReference type="EMBL" id="SMUV01000073">
    <property type="protein sequence ID" value="TDK42427.1"/>
    <property type="molecule type" value="Genomic_DNA"/>
</dbReference>
<keyword evidence="2 9" id="KW-0862">Zinc</keyword>
<feature type="binding site" evidence="9">
    <location>
        <position position="384"/>
    </location>
    <ligand>
        <name>Zn(2+)</name>
        <dbReference type="ChEBI" id="CHEBI:29105"/>
    </ligand>
</feature>
<comment type="caution">
    <text evidence="11">The sequence shown here is derived from an EMBL/GenBank/DDBJ whole genome shotgun (WGS) entry which is preliminary data.</text>
</comment>
<dbReference type="Proteomes" id="UP000295301">
    <property type="component" value="Unassembled WGS sequence"/>
</dbReference>
<dbReference type="GO" id="GO:0051287">
    <property type="term" value="F:NAD binding"/>
    <property type="evidence" value="ECO:0007669"/>
    <property type="project" value="InterPro"/>
</dbReference>
<keyword evidence="3 5" id="KW-0560">Oxidoreductase</keyword>
<dbReference type="SUPFAM" id="SSF53720">
    <property type="entry name" value="ALDH-like"/>
    <property type="match status" value="1"/>
</dbReference>
<organism evidence="11 12">
    <name type="scientific">Antarcticimicrobium luteum</name>
    <dbReference type="NCBI Taxonomy" id="2547397"/>
    <lineage>
        <taxon>Bacteria</taxon>
        <taxon>Pseudomonadati</taxon>
        <taxon>Pseudomonadota</taxon>
        <taxon>Alphaproteobacteria</taxon>
        <taxon>Rhodobacterales</taxon>
        <taxon>Paracoccaceae</taxon>
        <taxon>Antarcticimicrobium</taxon>
    </lineage>
</organism>
<keyword evidence="7" id="KW-0520">NAD</keyword>
<evidence type="ECO:0000256" key="1">
    <source>
        <dbReference type="ARBA" id="ARBA00022723"/>
    </source>
</evidence>
<dbReference type="GO" id="GO:0005829">
    <property type="term" value="C:cytosol"/>
    <property type="evidence" value="ECO:0007669"/>
    <property type="project" value="TreeGrafter"/>
</dbReference>
<evidence type="ECO:0000256" key="10">
    <source>
        <dbReference type="RuleBase" id="RU004175"/>
    </source>
</evidence>
<dbReference type="AlphaFoldDB" id="A0A4V3AQE2"/>